<name>Q55CS5_DICDI</name>
<accession>Q55CS5</accession>
<evidence type="ECO:0000313" key="1">
    <source>
        <dbReference type="EMBL" id="EAL72310.1"/>
    </source>
</evidence>
<dbReference type="EMBL" id="AAFI02000005">
    <property type="protein sequence ID" value="EAL72310.1"/>
    <property type="molecule type" value="Genomic_DNA"/>
</dbReference>
<dbReference type="VEuPathDB" id="AmoebaDB:DDB_G0269920"/>
<protein>
    <submittedName>
        <fullName evidence="1">Uncharacterized protein</fullName>
    </submittedName>
</protein>
<comment type="caution">
    <text evidence="1">The sequence shown here is derived from an EMBL/GenBank/DDBJ whole genome shotgun (WGS) entry which is preliminary data.</text>
</comment>
<dbReference type="PhylomeDB" id="Q55CS5"/>
<proteinExistence type="predicted"/>
<gene>
    <name evidence="1" type="ORF">DDB_G0269920</name>
</gene>
<dbReference type="KEGG" id="ddi:DDB_G0269920"/>
<dbReference type="PANTHER" id="PTHR31550:SF2">
    <property type="entry name" value="ANKYRIN REPEAT PROTEIN-RELATED"/>
    <property type="match status" value="1"/>
</dbReference>
<dbReference type="HOGENOM" id="CLU_332732_0_0_1"/>
<dbReference type="FunCoup" id="Q55CS5">
    <property type="interactions" value="4"/>
</dbReference>
<dbReference type="RefSeq" id="XP_646406.1">
    <property type="nucleotide sequence ID" value="XM_641314.1"/>
</dbReference>
<dbReference type="dictyBase" id="DDB_G0269920"/>
<organism evidence="1 2">
    <name type="scientific">Dictyostelium discoideum</name>
    <name type="common">Social amoeba</name>
    <dbReference type="NCBI Taxonomy" id="44689"/>
    <lineage>
        <taxon>Eukaryota</taxon>
        <taxon>Amoebozoa</taxon>
        <taxon>Evosea</taxon>
        <taxon>Eumycetozoa</taxon>
        <taxon>Dictyostelia</taxon>
        <taxon>Dictyosteliales</taxon>
        <taxon>Dictyosteliaceae</taxon>
        <taxon>Dictyostelium</taxon>
    </lineage>
</organism>
<reference evidence="1 2" key="1">
    <citation type="journal article" date="2005" name="Nature">
        <title>The genome of the social amoeba Dictyostelium discoideum.</title>
        <authorList>
            <consortium name="The Dictyostelium discoideum Sequencing Consortium"/>
            <person name="Eichinger L."/>
            <person name="Pachebat J.A."/>
            <person name="Glockner G."/>
            <person name="Rajandream M.A."/>
            <person name="Sucgang R."/>
            <person name="Berriman M."/>
            <person name="Song J."/>
            <person name="Olsen R."/>
            <person name="Szafranski K."/>
            <person name="Xu Q."/>
            <person name="Tunggal B."/>
            <person name="Kummerfeld S."/>
            <person name="Madera M."/>
            <person name="Konfortov B.A."/>
            <person name="Rivero F."/>
            <person name="Bankier A.T."/>
            <person name="Lehmann R."/>
            <person name="Hamlin N."/>
            <person name="Davies R."/>
            <person name="Gaudet P."/>
            <person name="Fey P."/>
            <person name="Pilcher K."/>
            <person name="Chen G."/>
            <person name="Saunders D."/>
            <person name="Sodergren E."/>
            <person name="Davis P."/>
            <person name="Kerhornou A."/>
            <person name="Nie X."/>
            <person name="Hall N."/>
            <person name="Anjard C."/>
            <person name="Hemphill L."/>
            <person name="Bason N."/>
            <person name="Farbrother P."/>
            <person name="Desany B."/>
            <person name="Just E."/>
            <person name="Morio T."/>
            <person name="Rost R."/>
            <person name="Churcher C."/>
            <person name="Cooper J."/>
            <person name="Haydock S."/>
            <person name="van Driessche N."/>
            <person name="Cronin A."/>
            <person name="Goodhead I."/>
            <person name="Muzny D."/>
            <person name="Mourier T."/>
            <person name="Pain A."/>
            <person name="Lu M."/>
            <person name="Harper D."/>
            <person name="Lindsay R."/>
            <person name="Hauser H."/>
            <person name="James K."/>
            <person name="Quiles M."/>
            <person name="Madan Babu M."/>
            <person name="Saito T."/>
            <person name="Buchrieser C."/>
            <person name="Wardroper A."/>
            <person name="Felder M."/>
            <person name="Thangavelu M."/>
            <person name="Johnson D."/>
            <person name="Knights A."/>
            <person name="Loulseged H."/>
            <person name="Mungall K."/>
            <person name="Oliver K."/>
            <person name="Price C."/>
            <person name="Quail M.A."/>
            <person name="Urushihara H."/>
            <person name="Hernandez J."/>
            <person name="Rabbinowitsch E."/>
            <person name="Steffen D."/>
            <person name="Sanders M."/>
            <person name="Ma J."/>
            <person name="Kohara Y."/>
            <person name="Sharp S."/>
            <person name="Simmonds M."/>
            <person name="Spiegler S."/>
            <person name="Tivey A."/>
            <person name="Sugano S."/>
            <person name="White B."/>
            <person name="Walker D."/>
            <person name="Woodward J."/>
            <person name="Winckler T."/>
            <person name="Tanaka Y."/>
            <person name="Shaulsky G."/>
            <person name="Schleicher M."/>
            <person name="Weinstock G."/>
            <person name="Rosenthal A."/>
            <person name="Cox E.C."/>
            <person name="Chisholm R.L."/>
            <person name="Gibbs R."/>
            <person name="Loomis W.F."/>
            <person name="Platzer M."/>
            <person name="Kay R.R."/>
            <person name="Williams J."/>
            <person name="Dear P.H."/>
            <person name="Noegel A.A."/>
            <person name="Barrell B."/>
            <person name="Kuspa A."/>
        </authorList>
    </citation>
    <scope>NUCLEOTIDE SEQUENCE [LARGE SCALE GENOMIC DNA]</scope>
    <source>
        <strain evidence="1 2">AX4</strain>
    </source>
</reference>
<dbReference type="OMA" id="RNCLEND"/>
<dbReference type="Proteomes" id="UP000002195">
    <property type="component" value="Unassembled WGS sequence"/>
</dbReference>
<evidence type="ECO:0000313" key="2">
    <source>
        <dbReference type="Proteomes" id="UP000002195"/>
    </source>
</evidence>
<dbReference type="PaxDb" id="44689-DDB0190673"/>
<dbReference type="InParanoid" id="Q55CS5"/>
<dbReference type="PANTHER" id="PTHR31550">
    <property type="entry name" value="ANKYRIN REPEAT PROTEIN-RELATED-RELATED"/>
    <property type="match status" value="1"/>
</dbReference>
<keyword evidence="2" id="KW-1185">Reference proteome</keyword>
<dbReference type="eggNOG" id="ENOG502R1J9">
    <property type="taxonomic scope" value="Eukaryota"/>
</dbReference>
<dbReference type="AlphaFoldDB" id="Q55CS5"/>
<sequence length="860" mass="102270">MTKKNNNYLKHDKVFEKRSKNKNLDDFGFEPEKPKKQIQIKTKEIINNQQEVNLFWKIWKNKYLKSLILNFLKTELKVGVYSYDEIVSVQWLLQNNYIELLKYKAKRGDLLVDFFDFNVKESKNKEPKNLYKQIKNDFQLYKDLFKNYPMYFTQPYYKYNCYKNHMVDPIRFGLHFPMSIKEYTYRESIVNDNVAPFSLLEYDRVDIFYLAIDFGSVDIAKYLFNTKLKSQKNDINGKVWKNHTFTNTTSNQTPKHYNIINKIVKLLIIDLKLIPPKEMNKICLDIFHVDIKSLTVSELYECCFTIAILLEQTQFFKDYQLQISKGTIIDKYMNYTGYLQNYLPNPLIDFLTTTQINEMKSIHNLNQTYLSSKVISISKDDENVYKLIKMLIPFTNYSKSYKNNFFYFNFKYSNNGLLNFKIVKKVEDISITEEENKTNTTTSSLILKDFKFGDSIENVIFGNQESINSKIESFNSFEDFQEFTNNPITIKPKILMTILLELNRLDLIIQTLDILLNEIPKEKLFPVGLLNHIKSIEIFDYLLNIKSLKDEFSFRNCLENDKGLNNIMEHIKTNHFKLYLDFLNSIDPISNTPIHYSFTSLKFIYKNIKDFHNFYERVDIWTRWDYFSLSMDDFIELVKFTPISQKYSYYCGTTLRNDDMVLKRLHWVKKYRSYDLLSGRCDREYGNKLGIDTETTIHIYDYLFGDMNKLKTFQIPMGLNNNYDHLINVTVDNYFSKVFKLIGSRGDIKALEIIMEILQSKPIVTNLYYNFLYRNVLTPIIVKAVKNCKFNVFDFLKLNYPWIFDDTLINTQEFGDGQFKRYLNVIALLSTASQAASENITFKQLLSSNYFNEITRKKLY</sequence>
<dbReference type="GeneID" id="8617363"/>